<dbReference type="EMBL" id="ODYU01000750">
    <property type="protein sequence ID" value="SOQ36010.1"/>
    <property type="molecule type" value="Genomic_DNA"/>
</dbReference>
<organism evidence="1">
    <name type="scientific">Spodoptera frugiperda</name>
    <name type="common">Fall armyworm</name>
    <dbReference type="NCBI Taxonomy" id="7108"/>
    <lineage>
        <taxon>Eukaryota</taxon>
        <taxon>Metazoa</taxon>
        <taxon>Ecdysozoa</taxon>
        <taxon>Arthropoda</taxon>
        <taxon>Hexapoda</taxon>
        <taxon>Insecta</taxon>
        <taxon>Pterygota</taxon>
        <taxon>Neoptera</taxon>
        <taxon>Endopterygota</taxon>
        <taxon>Lepidoptera</taxon>
        <taxon>Glossata</taxon>
        <taxon>Ditrysia</taxon>
        <taxon>Noctuoidea</taxon>
        <taxon>Noctuidae</taxon>
        <taxon>Amphipyrinae</taxon>
        <taxon>Spodoptera</taxon>
    </lineage>
</organism>
<evidence type="ECO:0000313" key="1">
    <source>
        <dbReference type="EMBL" id="SOQ36010.1"/>
    </source>
</evidence>
<dbReference type="AlphaFoldDB" id="A0A2H1V588"/>
<name>A0A2H1V588_SPOFR</name>
<sequence>MAPRVLEPLPDEPQTPKYVSPTLASITESLSLLGVSPETLAISLGETLAERYLASLRNKPFRSYY</sequence>
<gene>
    <name evidence="1" type="ORF">SFRICE_016225</name>
</gene>
<accession>A0A2H1V588</accession>
<protein>
    <submittedName>
        <fullName evidence="1">SFRICE_016225</fullName>
    </submittedName>
</protein>
<proteinExistence type="predicted"/>
<reference evidence="1" key="1">
    <citation type="submission" date="2016-07" db="EMBL/GenBank/DDBJ databases">
        <authorList>
            <person name="Bretaudeau A."/>
        </authorList>
    </citation>
    <scope>NUCLEOTIDE SEQUENCE</scope>
    <source>
        <strain evidence="1">Rice</strain>
        <tissue evidence="1">Whole body</tissue>
    </source>
</reference>